<dbReference type="InterPro" id="IPR032466">
    <property type="entry name" value="Metal_Hydrolase"/>
</dbReference>
<feature type="binding site" evidence="6">
    <location>
        <position position="152"/>
    </location>
    <ligand>
        <name>Zn(2+)</name>
        <dbReference type="ChEBI" id="CHEBI:29105"/>
        <label>1</label>
    </ligand>
</feature>
<evidence type="ECO:0000256" key="3">
    <source>
        <dbReference type="ARBA" id="ARBA00022723"/>
    </source>
</evidence>
<dbReference type="PROSITE" id="PS00483">
    <property type="entry name" value="DIHYDROOROTASE_2"/>
    <property type="match status" value="1"/>
</dbReference>
<dbReference type="GO" id="GO:0006145">
    <property type="term" value="P:purine nucleobase catabolic process"/>
    <property type="evidence" value="ECO:0007669"/>
    <property type="project" value="TreeGrafter"/>
</dbReference>
<feature type="domain" description="Dihydroorotase catalytic" evidence="7">
    <location>
        <begin position="52"/>
        <end position="234"/>
    </location>
</feature>
<reference evidence="8" key="1">
    <citation type="submission" date="2022-03" db="EMBL/GenBank/DDBJ databases">
        <title>Draft Genome Sequence of Firmicute Strain S0AB, a Heterotrophic Iron/Sulfur-Oxidizing Extreme Acidophile.</title>
        <authorList>
            <person name="Vergara E."/>
            <person name="Pakostova E."/>
            <person name="Johnson D.B."/>
            <person name="Holmes D.S."/>
        </authorList>
    </citation>
    <scope>NUCLEOTIDE SEQUENCE</scope>
    <source>
        <strain evidence="8">S0AB</strain>
    </source>
</reference>
<comment type="catalytic activity">
    <reaction evidence="6">
        <text>(S)-dihydroorotate + H2O = N-carbamoyl-L-aspartate + H(+)</text>
        <dbReference type="Rhea" id="RHEA:24296"/>
        <dbReference type="ChEBI" id="CHEBI:15377"/>
        <dbReference type="ChEBI" id="CHEBI:15378"/>
        <dbReference type="ChEBI" id="CHEBI:30864"/>
        <dbReference type="ChEBI" id="CHEBI:32814"/>
        <dbReference type="EC" id="3.5.2.3"/>
    </reaction>
</comment>
<keyword evidence="3 6" id="KW-0479">Metal-binding</keyword>
<dbReference type="SUPFAM" id="SSF51556">
    <property type="entry name" value="Metallo-dependent hydrolases"/>
    <property type="match status" value="1"/>
</dbReference>
<dbReference type="CDD" id="cd01317">
    <property type="entry name" value="DHOase_IIa"/>
    <property type="match status" value="1"/>
</dbReference>
<feature type="binding site" evidence="6">
    <location>
        <position position="94"/>
    </location>
    <ligand>
        <name>substrate</name>
    </ligand>
</feature>
<name>A0A9X1VB21_9BACL</name>
<dbReference type="PROSITE" id="PS00482">
    <property type="entry name" value="DIHYDROOROTASE_1"/>
    <property type="match status" value="1"/>
</dbReference>
<accession>A0A9X1VB21</accession>
<dbReference type="SUPFAM" id="SSF51338">
    <property type="entry name" value="Composite domain of metallo-dependent hydrolases"/>
    <property type="match status" value="1"/>
</dbReference>
<keyword evidence="5 6" id="KW-0665">Pyrimidine biosynthesis</keyword>
<dbReference type="AlphaFoldDB" id="A0A9X1VB21"/>
<keyword evidence="6" id="KW-0862">Zinc</keyword>
<comment type="caution">
    <text evidence="8">The sequence shown here is derived from an EMBL/GenBank/DDBJ whole genome shotgun (WGS) entry which is preliminary data.</text>
</comment>
<dbReference type="InterPro" id="IPR011059">
    <property type="entry name" value="Metal-dep_hydrolase_composite"/>
</dbReference>
<keyword evidence="4 6" id="KW-0378">Hydrolase</keyword>
<feature type="binding site" evidence="6">
    <location>
        <position position="278"/>
    </location>
    <ligand>
        <name>substrate</name>
    </ligand>
</feature>
<feature type="active site" evidence="6">
    <location>
        <position position="305"/>
    </location>
</feature>
<dbReference type="PANTHER" id="PTHR43668:SF2">
    <property type="entry name" value="ALLANTOINASE"/>
    <property type="match status" value="1"/>
</dbReference>
<comment type="function">
    <text evidence="1 6">Catalyzes the reversible cyclization of carbamoyl aspartate to dihydroorotate.</text>
</comment>
<protein>
    <recommendedName>
        <fullName evidence="6">Dihydroorotase</fullName>
        <shortName evidence="6">DHOase</shortName>
        <ecNumber evidence="6">3.5.2.3</ecNumber>
    </recommendedName>
</protein>
<evidence type="ECO:0000256" key="5">
    <source>
        <dbReference type="ARBA" id="ARBA00022975"/>
    </source>
</evidence>
<dbReference type="GO" id="GO:0004038">
    <property type="term" value="F:allantoinase activity"/>
    <property type="evidence" value="ECO:0007669"/>
    <property type="project" value="TreeGrafter"/>
</dbReference>
<dbReference type="InterPro" id="IPR024403">
    <property type="entry name" value="DHOase_cat"/>
</dbReference>
<evidence type="ECO:0000256" key="2">
    <source>
        <dbReference type="ARBA" id="ARBA00010286"/>
    </source>
</evidence>
<dbReference type="GO" id="GO:0005737">
    <property type="term" value="C:cytoplasm"/>
    <property type="evidence" value="ECO:0007669"/>
    <property type="project" value="TreeGrafter"/>
</dbReference>
<dbReference type="PANTHER" id="PTHR43668">
    <property type="entry name" value="ALLANTOINASE"/>
    <property type="match status" value="1"/>
</dbReference>
<proteinExistence type="inferred from homology"/>
<dbReference type="EC" id="3.5.2.3" evidence="6"/>
<feature type="binding site" evidence="6">
    <location>
        <position position="309"/>
    </location>
    <ligand>
        <name>substrate</name>
    </ligand>
</feature>
<dbReference type="GO" id="GO:0044205">
    <property type="term" value="P:'de novo' UMP biosynthetic process"/>
    <property type="evidence" value="ECO:0007669"/>
    <property type="project" value="UniProtKB-UniRule"/>
</dbReference>
<feature type="binding site" evidence="6">
    <location>
        <begin position="323"/>
        <end position="324"/>
    </location>
    <ligand>
        <name>substrate</name>
    </ligand>
</feature>
<sequence>MGRLFQGAVVVDPMTGQSRVLDLLVEGQMIAQIGVDLETSSHEVIDLRGLHVLPGLIDPHVHLREPGQTHKETIETGTMAAAAGGFTQICCMPNTSPIVDSSEWVTFIRTTADRFGYATVHPIAAITKGSKGEELTDFDALKKAGAVGFSDDGRGVQSARVMRDALMAAKLLDLPIIVHAEDETLSGAGCMNAGDVAQQLQVPGILSSAETVMIARDVILAQETGAHVHMCHVSPEAAVSVIRYAKQQHVHVTAEVTPHHLLLTDELVLTLGAQAKVNPPLRSEADRAACVRGLLDGTLDMVATDHAPHTEEEKARGLVSGPFGFVGLEVSFPLLYTAFVKSGILSLEKLAYMMSTAPAKHFHLPGGRIEVGGLADFVAVDIAHERRVDVARFRSKGRNTPFVNRMLYGFPVMTIHRGQTVFLDAQ</sequence>
<dbReference type="GO" id="GO:0008270">
    <property type="term" value="F:zinc ion binding"/>
    <property type="evidence" value="ECO:0007669"/>
    <property type="project" value="UniProtKB-UniRule"/>
</dbReference>
<evidence type="ECO:0000313" key="9">
    <source>
        <dbReference type="Proteomes" id="UP001139263"/>
    </source>
</evidence>
<dbReference type="Gene3D" id="3.20.20.140">
    <property type="entry name" value="Metal-dependent hydrolases"/>
    <property type="match status" value="1"/>
</dbReference>
<dbReference type="Gene3D" id="2.30.40.10">
    <property type="entry name" value="Urease, subunit C, domain 1"/>
    <property type="match status" value="1"/>
</dbReference>
<feature type="binding site" evidence="6">
    <location>
        <begin position="62"/>
        <end position="64"/>
    </location>
    <ligand>
        <name>substrate</name>
    </ligand>
</feature>
<comment type="similarity">
    <text evidence="2 6">Belongs to the metallo-dependent hydrolases superfamily. DHOase family. Class I DHOase subfamily.</text>
</comment>
<dbReference type="InterPro" id="IPR004722">
    <property type="entry name" value="DHOase"/>
</dbReference>
<feature type="binding site" evidence="6">
    <location>
        <position position="179"/>
    </location>
    <ligand>
        <name>Zn(2+)</name>
        <dbReference type="ChEBI" id="CHEBI:29105"/>
        <label>2</label>
    </ligand>
</feature>
<keyword evidence="9" id="KW-1185">Reference proteome</keyword>
<comment type="pathway">
    <text evidence="6">Pyrimidine metabolism; UMP biosynthesis via de novo pathway; (S)-dihydroorotate from bicarbonate: step 3/3.</text>
</comment>
<dbReference type="Pfam" id="PF12890">
    <property type="entry name" value="DHOase"/>
    <property type="match status" value="1"/>
</dbReference>
<organism evidence="8 9">
    <name type="scientific">Sulfoacidibacillus ferrooxidans</name>
    <dbReference type="NCBI Taxonomy" id="2005001"/>
    <lineage>
        <taxon>Bacteria</taxon>
        <taxon>Bacillati</taxon>
        <taxon>Bacillota</taxon>
        <taxon>Bacilli</taxon>
        <taxon>Bacillales</taxon>
        <taxon>Alicyclobacillaceae</taxon>
        <taxon>Sulfoacidibacillus</taxon>
    </lineage>
</organism>
<dbReference type="InterPro" id="IPR050138">
    <property type="entry name" value="DHOase/Allantoinase_Hydrolase"/>
</dbReference>
<feature type="binding site" evidence="6">
    <location>
        <position position="152"/>
    </location>
    <ligand>
        <name>Zn(2+)</name>
        <dbReference type="ChEBI" id="CHEBI:29105"/>
        <label>2</label>
    </ligand>
</feature>
<dbReference type="Proteomes" id="UP001139263">
    <property type="component" value="Unassembled WGS sequence"/>
</dbReference>
<evidence type="ECO:0000256" key="4">
    <source>
        <dbReference type="ARBA" id="ARBA00022801"/>
    </source>
</evidence>
<evidence type="ECO:0000259" key="7">
    <source>
        <dbReference type="Pfam" id="PF12890"/>
    </source>
</evidence>
<dbReference type="NCBIfam" id="TIGR00857">
    <property type="entry name" value="pyrC_multi"/>
    <property type="match status" value="1"/>
</dbReference>
<dbReference type="GO" id="GO:0004151">
    <property type="term" value="F:dihydroorotase activity"/>
    <property type="evidence" value="ECO:0007669"/>
    <property type="project" value="UniProtKB-UniRule"/>
</dbReference>
<feature type="binding site" evidence="6">
    <location>
        <position position="305"/>
    </location>
    <ligand>
        <name>Zn(2+)</name>
        <dbReference type="ChEBI" id="CHEBI:29105"/>
        <label>1</label>
    </ligand>
</feature>
<dbReference type="RefSeq" id="WP_241715614.1">
    <property type="nucleotide sequence ID" value="NZ_JALBUF010000009.1"/>
</dbReference>
<dbReference type="HAMAP" id="MF_00220_B">
    <property type="entry name" value="PyrC_classI_B"/>
    <property type="match status" value="1"/>
</dbReference>
<feature type="binding site" evidence="6">
    <location>
        <position position="232"/>
    </location>
    <ligand>
        <name>Zn(2+)</name>
        <dbReference type="ChEBI" id="CHEBI:29105"/>
        <label>2</label>
    </ligand>
</feature>
<evidence type="ECO:0000313" key="8">
    <source>
        <dbReference type="EMBL" id="MCI0184189.1"/>
    </source>
</evidence>
<evidence type="ECO:0000256" key="6">
    <source>
        <dbReference type="HAMAP-Rule" id="MF_00220"/>
    </source>
</evidence>
<comment type="cofactor">
    <cofactor evidence="6">
        <name>Zn(2+)</name>
        <dbReference type="ChEBI" id="CHEBI:29105"/>
    </cofactor>
    <text evidence="6">Binds 2 Zn(2+) ions per subunit.</text>
</comment>
<dbReference type="InterPro" id="IPR002195">
    <property type="entry name" value="Dihydroorotase_CS"/>
</dbReference>
<feature type="binding site" evidence="6">
    <location>
        <position position="62"/>
    </location>
    <ligand>
        <name>Zn(2+)</name>
        <dbReference type="ChEBI" id="CHEBI:29105"/>
        <label>1</label>
    </ligand>
</feature>
<evidence type="ECO:0000256" key="1">
    <source>
        <dbReference type="ARBA" id="ARBA00002368"/>
    </source>
</evidence>
<gene>
    <name evidence="6 8" type="primary">pyrC</name>
    <name evidence="8" type="ORF">MM817_02484</name>
</gene>
<feature type="binding site" evidence="6">
    <location>
        <position position="60"/>
    </location>
    <ligand>
        <name>Zn(2+)</name>
        <dbReference type="ChEBI" id="CHEBI:29105"/>
        <label>1</label>
    </ligand>
</feature>
<dbReference type="EMBL" id="JALBUF010000009">
    <property type="protein sequence ID" value="MCI0184189.1"/>
    <property type="molecule type" value="Genomic_DNA"/>
</dbReference>